<keyword evidence="1" id="KW-0812">Transmembrane</keyword>
<feature type="transmembrane region" description="Helical" evidence="1">
    <location>
        <begin position="50"/>
        <end position="71"/>
    </location>
</feature>
<feature type="transmembrane region" description="Helical" evidence="1">
    <location>
        <begin position="12"/>
        <end position="38"/>
    </location>
</feature>
<feature type="transmembrane region" description="Helical" evidence="1">
    <location>
        <begin position="83"/>
        <end position="106"/>
    </location>
</feature>
<dbReference type="Proteomes" id="UP000694725">
    <property type="component" value="Unplaced"/>
</dbReference>
<evidence type="ECO:0000313" key="2">
    <source>
        <dbReference type="Ensembl" id="ENSSSCP00065031346.1"/>
    </source>
</evidence>
<organism evidence="2 3">
    <name type="scientific">Sus scrofa</name>
    <name type="common">Pig</name>
    <dbReference type="NCBI Taxonomy" id="9823"/>
    <lineage>
        <taxon>Eukaryota</taxon>
        <taxon>Metazoa</taxon>
        <taxon>Chordata</taxon>
        <taxon>Craniata</taxon>
        <taxon>Vertebrata</taxon>
        <taxon>Euteleostomi</taxon>
        <taxon>Mammalia</taxon>
        <taxon>Eutheria</taxon>
        <taxon>Laurasiatheria</taxon>
        <taxon>Artiodactyla</taxon>
        <taxon>Suina</taxon>
        <taxon>Suidae</taxon>
        <taxon>Sus</taxon>
    </lineage>
</organism>
<proteinExistence type="predicted"/>
<accession>A0A8D2CB92</accession>
<name>A0A8D2CB92_PIG</name>
<protein>
    <submittedName>
        <fullName evidence="2">Uncharacterized protein</fullName>
    </submittedName>
</protein>
<evidence type="ECO:0000313" key="3">
    <source>
        <dbReference type="Proteomes" id="UP000694725"/>
    </source>
</evidence>
<evidence type="ECO:0000256" key="1">
    <source>
        <dbReference type="SAM" id="Phobius"/>
    </source>
</evidence>
<dbReference type="Proteomes" id="UP000694726">
    <property type="component" value="Unplaced"/>
</dbReference>
<dbReference type="Ensembl" id="ENSSSCT00065071951.1">
    <property type="protein sequence ID" value="ENSSSCP00065031346.1"/>
    <property type="gene ID" value="ENSSSCG00065052546.1"/>
</dbReference>
<dbReference type="Ensembl" id="ENSSSCT00040049000.1">
    <property type="protein sequence ID" value="ENSSSCP00040020397.1"/>
    <property type="gene ID" value="ENSSSCG00040036585.1"/>
</dbReference>
<keyword evidence="1" id="KW-1133">Transmembrane helix</keyword>
<reference evidence="2" key="1">
    <citation type="submission" date="2025-05" db="UniProtKB">
        <authorList>
            <consortium name="Ensembl"/>
        </authorList>
    </citation>
    <scope>IDENTIFICATION</scope>
</reference>
<dbReference type="Ensembl" id="ENSSSCT00015045243.1">
    <property type="protein sequence ID" value="ENSSSCP00015017936.1"/>
    <property type="gene ID" value="ENSSSCG00015034152.1"/>
</dbReference>
<dbReference type="AlphaFoldDB" id="A0A8D2CB92"/>
<dbReference type="Proteomes" id="UP000694722">
    <property type="component" value="Unplaced"/>
</dbReference>
<keyword evidence="1" id="KW-0472">Membrane</keyword>
<sequence length="109" mass="12455">MMATKTSVRWYLIVVLIYISLIISDVGHLFMCLLANCMSSLEKCLFRSSANFSIGLFVFLLLSCMNCLYILEIKPLVFESFATIFSHFVGCLSFFFNGFLCCAYAFEFN</sequence>